<dbReference type="Proteomes" id="UP000682733">
    <property type="component" value="Unassembled WGS sequence"/>
</dbReference>
<gene>
    <name evidence="1" type="ORF">OVA965_LOCUS38781</name>
    <name evidence="2" type="ORF">TMI583_LOCUS39995</name>
</gene>
<organism evidence="2 3">
    <name type="scientific">Didymodactylos carnosus</name>
    <dbReference type="NCBI Taxonomy" id="1234261"/>
    <lineage>
        <taxon>Eukaryota</taxon>
        <taxon>Metazoa</taxon>
        <taxon>Spiralia</taxon>
        <taxon>Gnathifera</taxon>
        <taxon>Rotifera</taxon>
        <taxon>Eurotatoria</taxon>
        <taxon>Bdelloidea</taxon>
        <taxon>Philodinida</taxon>
        <taxon>Philodinidae</taxon>
        <taxon>Didymodactylos</taxon>
    </lineage>
</organism>
<dbReference type="AlphaFoldDB" id="A0A8S2UED8"/>
<dbReference type="EMBL" id="CAJNOK010038876">
    <property type="protein sequence ID" value="CAF1541121.1"/>
    <property type="molecule type" value="Genomic_DNA"/>
</dbReference>
<reference evidence="2" key="1">
    <citation type="submission" date="2021-02" db="EMBL/GenBank/DDBJ databases">
        <authorList>
            <person name="Nowell W R."/>
        </authorList>
    </citation>
    <scope>NUCLEOTIDE SEQUENCE</scope>
</reference>
<dbReference type="EMBL" id="CAJOBA010061209">
    <property type="protein sequence ID" value="CAF4329416.1"/>
    <property type="molecule type" value="Genomic_DNA"/>
</dbReference>
<sequence length="173" mass="19921">NMPSVVIMNFSNYYGEKLKISFPHKGFTALAVIVQRDSSDINVRAQLTLMIHITKIEMQLWLAVLLFMKTETLFNHTSLAQQLEQWKSTVLKTINHPQCIYLQVNELIYDLIHEVFGPNTEINRMAKSSTEIRFISIDFPTLHRFSGIFEMQKNAFDFDSNEGRPPTAPSLLA</sequence>
<accession>A0A8S2UED8</accession>
<comment type="caution">
    <text evidence="2">The sequence shown here is derived from an EMBL/GenBank/DDBJ whole genome shotgun (WGS) entry which is preliminary data.</text>
</comment>
<evidence type="ECO:0000313" key="1">
    <source>
        <dbReference type="EMBL" id="CAF1541121.1"/>
    </source>
</evidence>
<proteinExistence type="predicted"/>
<evidence type="ECO:0000313" key="3">
    <source>
        <dbReference type="Proteomes" id="UP000682733"/>
    </source>
</evidence>
<protein>
    <submittedName>
        <fullName evidence="2">Uncharacterized protein</fullName>
    </submittedName>
</protein>
<evidence type="ECO:0000313" key="2">
    <source>
        <dbReference type="EMBL" id="CAF4329416.1"/>
    </source>
</evidence>
<dbReference type="Proteomes" id="UP000677228">
    <property type="component" value="Unassembled WGS sequence"/>
</dbReference>
<name>A0A8S2UED8_9BILA</name>
<feature type="non-terminal residue" evidence="2">
    <location>
        <position position="1"/>
    </location>
</feature>